<dbReference type="Pfam" id="PF00282">
    <property type="entry name" value="Pyridoxal_deC"/>
    <property type="match status" value="1"/>
</dbReference>
<evidence type="ECO:0000256" key="7">
    <source>
        <dbReference type="RuleBase" id="RU000382"/>
    </source>
</evidence>
<keyword evidence="9" id="KW-1185">Reference proteome</keyword>
<reference evidence="8 9" key="1">
    <citation type="submission" date="2016-10" db="EMBL/GenBank/DDBJ databases">
        <authorList>
            <person name="de Groot N.N."/>
        </authorList>
    </citation>
    <scope>NUCLEOTIDE SEQUENCE [LARGE SCALE GENOMIC DNA]</scope>
    <source>
        <strain evidence="8 9">DSM 19803</strain>
    </source>
</reference>
<evidence type="ECO:0000256" key="1">
    <source>
        <dbReference type="ARBA" id="ARBA00001933"/>
    </source>
</evidence>
<dbReference type="InterPro" id="IPR015424">
    <property type="entry name" value="PyrdxlP-dep_Trfase"/>
</dbReference>
<dbReference type="PROSITE" id="PS00392">
    <property type="entry name" value="DDC_GAD_HDC_YDC"/>
    <property type="match status" value="1"/>
</dbReference>
<dbReference type="EMBL" id="FNCW01000006">
    <property type="protein sequence ID" value="SDG73370.1"/>
    <property type="molecule type" value="Genomic_DNA"/>
</dbReference>
<dbReference type="GO" id="GO:0030170">
    <property type="term" value="F:pyridoxal phosphate binding"/>
    <property type="evidence" value="ECO:0007669"/>
    <property type="project" value="InterPro"/>
</dbReference>
<dbReference type="GO" id="GO:0016831">
    <property type="term" value="F:carboxy-lyase activity"/>
    <property type="evidence" value="ECO:0007669"/>
    <property type="project" value="UniProtKB-KW"/>
</dbReference>
<comment type="cofactor">
    <cofactor evidence="1 6 7">
        <name>pyridoxal 5'-phosphate</name>
        <dbReference type="ChEBI" id="CHEBI:597326"/>
    </cofactor>
</comment>
<dbReference type="Gene3D" id="3.90.1150.170">
    <property type="match status" value="1"/>
</dbReference>
<evidence type="ECO:0000256" key="3">
    <source>
        <dbReference type="ARBA" id="ARBA00022793"/>
    </source>
</evidence>
<dbReference type="InterPro" id="IPR021115">
    <property type="entry name" value="Pyridoxal-P_BS"/>
</dbReference>
<keyword evidence="3" id="KW-0210">Decarboxylase</keyword>
<evidence type="ECO:0000313" key="8">
    <source>
        <dbReference type="EMBL" id="SDG73370.1"/>
    </source>
</evidence>
<dbReference type="Proteomes" id="UP000199296">
    <property type="component" value="Unassembled WGS sequence"/>
</dbReference>
<dbReference type="OrthoDB" id="9803665at2"/>
<sequence length="459" mass="52148">MQAELKLFQKLSEKLLYHEKQEGVVKPIDADRLLDVLDLELNSQGLDREPLESLLEEVVLSTPRTSTKLFFNQLFGGRNPKGTLGELLAVMLNTSMYTYKVGGPQVGIEKVIINKVCEMLNFGKNADGTFPPGGSMSNFMAMLMARDAYNRDIKFEGVSDKMIIYTSQASHYSITKNAMFGGIGIEQIRKIETDTHGKMHPEALEEQIERDIKMGLKPFFVNATAGTTVLGAFDDINAIHEITKNYKNLWLHVDGAYCGSVMFSDTYKHLIEGVEKADSFCFNAHKMLNIPLSCSILITKEKYNLKHSFACEADYLYQTDDDDYNLGKTSLQCGRRNDALKFWTLWKSIGTTGLEKMVDQQFKLAETARDYIQNHPDYELYSYEDSISVCFNYKNIDPRDLCNSLYEDGKLMVGYGEFQGKTFVRLVAINSNNQVEDIMNFFKIMEAYVEDKVLELVTT</sequence>
<evidence type="ECO:0000256" key="4">
    <source>
        <dbReference type="ARBA" id="ARBA00022898"/>
    </source>
</evidence>
<accession>A0A1G7WQ57</accession>
<feature type="modified residue" description="N6-(pyridoxal phosphate)lysine" evidence="6">
    <location>
        <position position="286"/>
    </location>
</feature>
<dbReference type="SUPFAM" id="SSF53383">
    <property type="entry name" value="PLP-dependent transferases"/>
    <property type="match status" value="1"/>
</dbReference>
<organism evidence="8 9">
    <name type="scientific">Psychroflexus sediminis</name>
    <dbReference type="NCBI Taxonomy" id="470826"/>
    <lineage>
        <taxon>Bacteria</taxon>
        <taxon>Pseudomonadati</taxon>
        <taxon>Bacteroidota</taxon>
        <taxon>Flavobacteriia</taxon>
        <taxon>Flavobacteriales</taxon>
        <taxon>Flavobacteriaceae</taxon>
        <taxon>Psychroflexus</taxon>
    </lineage>
</organism>
<dbReference type="PANTHER" id="PTHR45677:SF8">
    <property type="entry name" value="CYSTEINE SULFINIC ACID DECARBOXYLASE"/>
    <property type="match status" value="1"/>
</dbReference>
<keyword evidence="4 6" id="KW-0663">Pyridoxal phosphate</keyword>
<name>A0A1G7WQ57_9FLAO</name>
<dbReference type="InterPro" id="IPR002129">
    <property type="entry name" value="PyrdxlP-dep_de-COase"/>
</dbReference>
<dbReference type="InterPro" id="IPR015421">
    <property type="entry name" value="PyrdxlP-dep_Trfase_major"/>
</dbReference>
<dbReference type="Gene3D" id="3.40.640.10">
    <property type="entry name" value="Type I PLP-dependent aspartate aminotransferase-like (Major domain)"/>
    <property type="match status" value="1"/>
</dbReference>
<dbReference type="GO" id="GO:0005737">
    <property type="term" value="C:cytoplasm"/>
    <property type="evidence" value="ECO:0007669"/>
    <property type="project" value="TreeGrafter"/>
</dbReference>
<protein>
    <submittedName>
        <fullName evidence="8">Sulfinoalanine decarboxylase / aspartate 1-decarboxylase</fullName>
    </submittedName>
</protein>
<dbReference type="RefSeq" id="WP_093367697.1">
    <property type="nucleotide sequence ID" value="NZ_FNCW01000006.1"/>
</dbReference>
<dbReference type="GO" id="GO:0019752">
    <property type="term" value="P:carboxylic acid metabolic process"/>
    <property type="evidence" value="ECO:0007669"/>
    <property type="project" value="InterPro"/>
</dbReference>
<comment type="similarity">
    <text evidence="2 7">Belongs to the group II decarboxylase family.</text>
</comment>
<proteinExistence type="inferred from homology"/>
<evidence type="ECO:0000313" key="9">
    <source>
        <dbReference type="Proteomes" id="UP000199296"/>
    </source>
</evidence>
<keyword evidence="5 7" id="KW-0456">Lyase</keyword>
<dbReference type="AlphaFoldDB" id="A0A1G7WQ57"/>
<evidence type="ECO:0000256" key="2">
    <source>
        <dbReference type="ARBA" id="ARBA00009533"/>
    </source>
</evidence>
<evidence type="ECO:0000256" key="6">
    <source>
        <dbReference type="PIRSR" id="PIRSR602129-50"/>
    </source>
</evidence>
<dbReference type="PANTHER" id="PTHR45677">
    <property type="entry name" value="GLUTAMATE DECARBOXYLASE-RELATED"/>
    <property type="match status" value="1"/>
</dbReference>
<gene>
    <name evidence="8" type="ORF">SAMN04488027_10613</name>
</gene>
<dbReference type="STRING" id="470826.SAMN04488027_10613"/>
<evidence type="ECO:0000256" key="5">
    <source>
        <dbReference type="ARBA" id="ARBA00023239"/>
    </source>
</evidence>